<keyword evidence="2 3" id="KW-0175">Coiled coil</keyword>
<feature type="coiled-coil region" evidence="3">
    <location>
        <begin position="790"/>
        <end position="852"/>
    </location>
</feature>
<dbReference type="InterPro" id="IPR029071">
    <property type="entry name" value="Ubiquitin-like_domsf"/>
</dbReference>
<feature type="compositionally biased region" description="Low complexity" evidence="4">
    <location>
        <begin position="1128"/>
        <end position="1146"/>
    </location>
</feature>
<protein>
    <recommendedName>
        <fullName evidence="5">Autophagy-related protein 11 C-terminal domain-containing protein</fullName>
    </recommendedName>
</protein>
<dbReference type="GO" id="GO:0000045">
    <property type="term" value="P:autophagosome assembly"/>
    <property type="evidence" value="ECO:0007669"/>
    <property type="project" value="InterPro"/>
</dbReference>
<dbReference type="GO" id="GO:0061709">
    <property type="term" value="P:reticulophagy"/>
    <property type="evidence" value="ECO:0007669"/>
    <property type="project" value="TreeGrafter"/>
</dbReference>
<evidence type="ECO:0000313" key="6">
    <source>
        <dbReference type="EMBL" id="CAF2053277.1"/>
    </source>
</evidence>
<dbReference type="GO" id="GO:1990316">
    <property type="term" value="C:Atg1/ULK1 kinase complex"/>
    <property type="evidence" value="ECO:0007669"/>
    <property type="project" value="TreeGrafter"/>
</dbReference>
<reference evidence="6" key="1">
    <citation type="submission" date="2021-02" db="EMBL/GenBank/DDBJ databases">
        <authorList>
            <person name="Nowell W R."/>
        </authorList>
    </citation>
    <scope>NUCLEOTIDE SEQUENCE</scope>
</reference>
<dbReference type="GO" id="GO:0019901">
    <property type="term" value="F:protein kinase binding"/>
    <property type="evidence" value="ECO:0007669"/>
    <property type="project" value="TreeGrafter"/>
</dbReference>
<sequence length="1295" mass="147849">MLYIFQVDIGETYVFETDLAFQNVKTLKTKIEHEHGIASSKQILIINGGELLDDDAVQVCMKTRETCAGTEDNPIYLLDKSHLEKSVPLQISLTPNSIPILDNATVQQWLSMAPTYETIVQRADTAQNFNIYAQKIIQNCERFIRDQQAQYQGWMAVIANIEDTISSFVLNRNSFNRLYQNYLSERPSYLELFESLPFAIKILHQLKLPSKLVASIDNSTGVYYKSTVSSSTSSSSISSTITTSTNYLAQNDNDIQTGGDLSLFEWITVQLANVKLEDIIDGCKHFINECTEEFLCSLNIEIDGLLERLSNRELKHMIGIEDRFTLLQNQLTSAKHLQHEQKDCADYLISQRQRFSSNVGNQKDWSLIKDISGIHSKNLIEISKRHQTLIDIERKVRKSKQEIIDQLHRRFKNLMLLQRHLVDYDTKLSMYTHKLNRTKKTMLFLQQLNQTPKLYYLFLYECVRRKQYAKIFNKFAETIRLESKNIHNDEVSKREQFIKQYEPHFLFNLLPSLKILPTFFIKEPLSLLDLNLPDFTLNEVDHLFEEFPEIKQQNNDTQSIDHLMNLDSLIRCTQIFSQEEYSSTPLVPLPVLILPSETTTIIHEDMPKQLPSPTNSSSRSTVVRSQSSSDVESPHELPLAQTLSADEQLKQIINDNVIEKINAIESNIEQQHSNEEMNSPKETIPITKSLADCQIDGTSPATAIAISTTNSTNNNEEEDDYVQCSLETVYASTEMTASPAHHPCASQQTDNEYIRLIRNEFISLKIQYEQINKFQHDDLLNYHETILKVITSLQQSNHEHQKQIEQLHTEINNYIQDNEELKIQNDNNQQQKQELIIKYQILENNFDEFRQKSEIEMSQIVKVIESDFQFAMKKASSEQQEKGTLTTTVDTQTDKQLTYDKETTTILTTEHQLTQTNQIELNNKTIQTSFNDNDETVRRLVTKDQQIQFNLAIQRAVQNATDTQKKQIGVLEQQLEDKRLKIIKLKECIKKLQNFYALSSTPPSMLPSITKSIMTTSNDDDESQINKDETIHRTTFIKRSEPISMPSSFVVQSMLAAGNVATSPKIDQQTLTGVNDLLMDTCFKSSPNESSNAVELYTPFAASPLNQIVNPISTPTSVPICSVMSSSPSVSSSTPRASTSSTNSSPQATPIAIVTVNRLDYVIIYFDTTYQHYMIFTYLPTLHFIHSDCYELFNIQQKQNSIQPTSNTNTNDSMSTDNGKSSTNIPALINTSMISSTLIGANGLNPSTTPLIGQVTDKEYCQAKKTNNRFNVPLGTKFYRVRVTPWKPTISSFPS</sequence>
<feature type="domain" description="Autophagy-related protein 11 C-terminal" evidence="5">
    <location>
        <begin position="1167"/>
        <end position="1284"/>
    </location>
</feature>
<dbReference type="Proteomes" id="UP000676336">
    <property type="component" value="Unassembled WGS sequence"/>
</dbReference>
<evidence type="ECO:0000256" key="1">
    <source>
        <dbReference type="ARBA" id="ARBA00023006"/>
    </source>
</evidence>
<keyword evidence="1" id="KW-0072">Autophagy</keyword>
<organism evidence="6 8">
    <name type="scientific">Rotaria magnacalcarata</name>
    <dbReference type="NCBI Taxonomy" id="392030"/>
    <lineage>
        <taxon>Eukaryota</taxon>
        <taxon>Metazoa</taxon>
        <taxon>Spiralia</taxon>
        <taxon>Gnathifera</taxon>
        <taxon>Rotifera</taxon>
        <taxon>Eurotatoria</taxon>
        <taxon>Bdelloidea</taxon>
        <taxon>Philodinida</taxon>
        <taxon>Philodinidae</taxon>
        <taxon>Rotaria</taxon>
    </lineage>
</organism>
<dbReference type="PANTHER" id="PTHR13222:SF1">
    <property type="entry name" value="RB1-INDUCIBLE COILED-COIL PROTEIN 1"/>
    <property type="match status" value="1"/>
</dbReference>
<feature type="region of interest" description="Disordered" evidence="4">
    <location>
        <begin position="605"/>
        <end position="642"/>
    </location>
</feature>
<dbReference type="PANTHER" id="PTHR13222">
    <property type="entry name" value="RB1-INDUCIBLE COILED-COIL"/>
    <property type="match status" value="1"/>
</dbReference>
<evidence type="ECO:0000259" key="5">
    <source>
        <dbReference type="Pfam" id="PF10377"/>
    </source>
</evidence>
<dbReference type="GO" id="GO:0034517">
    <property type="term" value="P:ribophagy"/>
    <property type="evidence" value="ECO:0007669"/>
    <property type="project" value="TreeGrafter"/>
</dbReference>
<evidence type="ECO:0000256" key="4">
    <source>
        <dbReference type="SAM" id="MobiDB-lite"/>
    </source>
</evidence>
<dbReference type="GO" id="GO:0061723">
    <property type="term" value="P:glycophagy"/>
    <property type="evidence" value="ECO:0007669"/>
    <property type="project" value="TreeGrafter"/>
</dbReference>
<dbReference type="Pfam" id="PF10377">
    <property type="entry name" value="ATG11"/>
    <property type="match status" value="1"/>
</dbReference>
<dbReference type="GO" id="GO:0034727">
    <property type="term" value="P:piecemeal microautophagy of the nucleus"/>
    <property type="evidence" value="ECO:0007669"/>
    <property type="project" value="TreeGrafter"/>
</dbReference>
<proteinExistence type="predicted"/>
<dbReference type="Gene3D" id="3.10.20.90">
    <property type="entry name" value="Phosphatidylinositol 3-kinase Catalytic Subunit, Chain A, domain 1"/>
    <property type="match status" value="1"/>
</dbReference>
<feature type="compositionally biased region" description="Low complexity" evidence="4">
    <location>
        <begin position="1205"/>
        <end position="1218"/>
    </location>
</feature>
<evidence type="ECO:0000256" key="2">
    <source>
        <dbReference type="ARBA" id="ARBA00023054"/>
    </source>
</evidence>
<dbReference type="Proteomes" id="UP000663824">
    <property type="component" value="Unassembled WGS sequence"/>
</dbReference>
<gene>
    <name evidence="6" type="ORF">MBJ925_LOCUS13530</name>
    <name evidence="7" type="ORF">SMN809_LOCUS989</name>
</gene>
<feature type="region of interest" description="Disordered" evidence="4">
    <location>
        <begin position="1128"/>
        <end position="1147"/>
    </location>
</feature>
<dbReference type="InterPro" id="IPR040040">
    <property type="entry name" value="ATG11"/>
</dbReference>
<feature type="compositionally biased region" description="Low complexity" evidence="4">
    <location>
        <begin position="611"/>
        <end position="629"/>
    </location>
</feature>
<comment type="caution">
    <text evidence="6">The sequence shown here is derived from an EMBL/GenBank/DDBJ whole genome shotgun (WGS) entry which is preliminary data.</text>
</comment>
<evidence type="ECO:0000256" key="3">
    <source>
        <dbReference type="SAM" id="Coils"/>
    </source>
</evidence>
<dbReference type="GO" id="GO:0034045">
    <property type="term" value="C:phagophore assembly site membrane"/>
    <property type="evidence" value="ECO:0007669"/>
    <property type="project" value="TreeGrafter"/>
</dbReference>
<dbReference type="GO" id="GO:0060090">
    <property type="term" value="F:molecular adaptor activity"/>
    <property type="evidence" value="ECO:0007669"/>
    <property type="project" value="TreeGrafter"/>
</dbReference>
<feature type="region of interest" description="Disordered" evidence="4">
    <location>
        <begin position="1201"/>
        <end position="1222"/>
    </location>
</feature>
<dbReference type="InterPro" id="IPR019460">
    <property type="entry name" value="Atg11_C"/>
</dbReference>
<evidence type="ECO:0000313" key="7">
    <source>
        <dbReference type="EMBL" id="CAF3797570.1"/>
    </source>
</evidence>
<dbReference type="EMBL" id="CAJOBI010000137">
    <property type="protein sequence ID" value="CAF3797570.1"/>
    <property type="molecule type" value="Genomic_DNA"/>
</dbReference>
<evidence type="ECO:0000313" key="8">
    <source>
        <dbReference type="Proteomes" id="UP000663824"/>
    </source>
</evidence>
<name>A0A816PUY5_9BILA</name>
<dbReference type="GO" id="GO:0000422">
    <property type="term" value="P:autophagy of mitochondrion"/>
    <property type="evidence" value="ECO:0007669"/>
    <property type="project" value="TreeGrafter"/>
</dbReference>
<dbReference type="SUPFAM" id="SSF54236">
    <property type="entry name" value="Ubiquitin-like"/>
    <property type="match status" value="1"/>
</dbReference>
<dbReference type="CDD" id="cd17060">
    <property type="entry name" value="Ubl_RB1CC1"/>
    <property type="match status" value="1"/>
</dbReference>
<dbReference type="EMBL" id="CAJNRE010006228">
    <property type="protein sequence ID" value="CAF2053277.1"/>
    <property type="molecule type" value="Genomic_DNA"/>
</dbReference>
<accession>A0A816PUY5</accession>